<evidence type="ECO:0000259" key="2">
    <source>
        <dbReference type="Pfam" id="PF13259"/>
    </source>
</evidence>
<dbReference type="PANTHER" id="PTHR33373">
    <property type="entry name" value="OS07G0479600 PROTEIN"/>
    <property type="match status" value="1"/>
</dbReference>
<evidence type="ECO:0000313" key="4">
    <source>
        <dbReference type="Proteomes" id="UP001634393"/>
    </source>
</evidence>
<dbReference type="Proteomes" id="UP001634393">
    <property type="component" value="Unassembled WGS sequence"/>
</dbReference>
<dbReference type="Pfam" id="PF13259">
    <property type="entry name" value="clamp_Gag1-like"/>
    <property type="match status" value="1"/>
</dbReference>
<dbReference type="AlphaFoldDB" id="A0ABD3SL80"/>
<organism evidence="3 4">
    <name type="scientific">Penstemon smallii</name>
    <dbReference type="NCBI Taxonomy" id="265156"/>
    <lineage>
        <taxon>Eukaryota</taxon>
        <taxon>Viridiplantae</taxon>
        <taxon>Streptophyta</taxon>
        <taxon>Embryophyta</taxon>
        <taxon>Tracheophyta</taxon>
        <taxon>Spermatophyta</taxon>
        <taxon>Magnoliopsida</taxon>
        <taxon>eudicotyledons</taxon>
        <taxon>Gunneridae</taxon>
        <taxon>Pentapetalae</taxon>
        <taxon>asterids</taxon>
        <taxon>lamiids</taxon>
        <taxon>Lamiales</taxon>
        <taxon>Plantaginaceae</taxon>
        <taxon>Cheloneae</taxon>
        <taxon>Penstemon</taxon>
    </lineage>
</organism>
<evidence type="ECO:0000256" key="1">
    <source>
        <dbReference type="SAM" id="SignalP"/>
    </source>
</evidence>
<name>A0ABD3SL80_9LAMI</name>
<feature type="chain" id="PRO_5044886963" description="Gag1-like clamp domain-containing protein" evidence="1">
    <location>
        <begin position="24"/>
        <end position="152"/>
    </location>
</feature>
<feature type="signal peptide" evidence="1">
    <location>
        <begin position="1"/>
        <end position="23"/>
    </location>
</feature>
<evidence type="ECO:0000313" key="3">
    <source>
        <dbReference type="EMBL" id="KAL3825100.1"/>
    </source>
</evidence>
<comment type="caution">
    <text evidence="3">The sequence shown here is derived from an EMBL/GenBank/DDBJ whole genome shotgun (WGS) entry which is preliminary data.</text>
</comment>
<reference evidence="3 4" key="1">
    <citation type="submission" date="2024-12" db="EMBL/GenBank/DDBJ databases">
        <title>The unique morphological basis and parallel evolutionary history of personate flowers in Penstemon.</title>
        <authorList>
            <person name="Depatie T.H."/>
            <person name="Wessinger C.A."/>
        </authorList>
    </citation>
    <scope>NUCLEOTIDE SEQUENCE [LARGE SCALE GENOMIC DNA]</scope>
    <source>
        <strain evidence="3">WTNN_2</strain>
        <tissue evidence="3">Leaf</tissue>
    </source>
</reference>
<accession>A0ABD3SL80</accession>
<protein>
    <recommendedName>
        <fullName evidence="2">Gag1-like clamp domain-containing protein</fullName>
    </recommendedName>
</protein>
<dbReference type="EMBL" id="JBJXBP010000006">
    <property type="protein sequence ID" value="KAL3825100.1"/>
    <property type="molecule type" value="Genomic_DNA"/>
</dbReference>
<gene>
    <name evidence="3" type="ORF">ACJIZ3_021129</name>
</gene>
<sequence>MMLNSSSNSWITQFLAFVGSCFGCCTTKSQPLNSKPMYSEDFWSTSTCDLDVSAFQSQKSFSSITVPNLGPGSSSNHSDFVNHGLLLWNQSRHQWVGNRKPQSRKKVVEPVLSWNVSYDSLLGTGKRFPQPIPLPEMVDFLVEIWELEGLYG</sequence>
<feature type="domain" description="Gag1-like clamp" evidence="2">
    <location>
        <begin position="48"/>
        <end position="151"/>
    </location>
</feature>
<dbReference type="PANTHER" id="PTHR33373:SF13">
    <property type="entry name" value="DUF4050 DOMAIN-CONTAINING PROTEIN"/>
    <property type="match status" value="1"/>
</dbReference>
<proteinExistence type="predicted"/>
<keyword evidence="4" id="KW-1185">Reference proteome</keyword>
<dbReference type="InterPro" id="IPR025124">
    <property type="entry name" value="Gag1-like_clamp"/>
</dbReference>
<keyword evidence="1" id="KW-0732">Signal</keyword>